<keyword evidence="3" id="KW-0813">Transport</keyword>
<evidence type="ECO:0000256" key="1">
    <source>
        <dbReference type="ARBA" id="ARBA00004383"/>
    </source>
</evidence>
<dbReference type="PANTHER" id="PTHR33446">
    <property type="entry name" value="PROTEIN TONB-RELATED"/>
    <property type="match status" value="1"/>
</dbReference>
<dbReference type="InterPro" id="IPR003538">
    <property type="entry name" value="TonB"/>
</dbReference>
<dbReference type="GO" id="GO:0015891">
    <property type="term" value="P:siderophore transport"/>
    <property type="evidence" value="ECO:0007669"/>
    <property type="project" value="InterPro"/>
</dbReference>
<evidence type="ECO:0000256" key="9">
    <source>
        <dbReference type="ARBA" id="ARBA00023136"/>
    </source>
</evidence>
<dbReference type="Pfam" id="PF03544">
    <property type="entry name" value="TonB_C"/>
    <property type="match status" value="1"/>
</dbReference>
<keyword evidence="5" id="KW-0997">Cell inner membrane</keyword>
<reference evidence="12" key="1">
    <citation type="journal article" date="2020" name="mSystems">
        <title>Genome- and Community-Level Interaction Insights into Carbon Utilization and Element Cycling Functions of Hydrothermarchaeota in Hydrothermal Sediment.</title>
        <authorList>
            <person name="Zhou Z."/>
            <person name="Liu Y."/>
            <person name="Xu W."/>
            <person name="Pan J."/>
            <person name="Luo Z.H."/>
            <person name="Li M."/>
        </authorList>
    </citation>
    <scope>NUCLEOTIDE SEQUENCE [LARGE SCALE GENOMIC DNA]</scope>
    <source>
        <strain evidence="12">SpSt-774</strain>
    </source>
</reference>
<evidence type="ECO:0000256" key="4">
    <source>
        <dbReference type="ARBA" id="ARBA00022475"/>
    </source>
</evidence>
<dbReference type="GO" id="GO:0055085">
    <property type="term" value="P:transmembrane transport"/>
    <property type="evidence" value="ECO:0007669"/>
    <property type="project" value="InterPro"/>
</dbReference>
<evidence type="ECO:0000256" key="10">
    <source>
        <dbReference type="SAM" id="Phobius"/>
    </source>
</evidence>
<keyword evidence="4" id="KW-1003">Cell membrane</keyword>
<evidence type="ECO:0000259" key="11">
    <source>
        <dbReference type="PROSITE" id="PS52015"/>
    </source>
</evidence>
<evidence type="ECO:0000256" key="5">
    <source>
        <dbReference type="ARBA" id="ARBA00022519"/>
    </source>
</evidence>
<feature type="domain" description="TonB C-terminal" evidence="11">
    <location>
        <begin position="113"/>
        <end position="203"/>
    </location>
</feature>
<dbReference type="PRINTS" id="PR01374">
    <property type="entry name" value="TONBPROTEIN"/>
</dbReference>
<dbReference type="PANTHER" id="PTHR33446:SF2">
    <property type="entry name" value="PROTEIN TONB"/>
    <property type="match status" value="1"/>
</dbReference>
<keyword evidence="7" id="KW-0653">Protein transport</keyword>
<proteinExistence type="inferred from homology"/>
<dbReference type="Gene3D" id="3.30.1150.10">
    <property type="match status" value="1"/>
</dbReference>
<evidence type="ECO:0000256" key="6">
    <source>
        <dbReference type="ARBA" id="ARBA00022692"/>
    </source>
</evidence>
<dbReference type="AlphaFoldDB" id="A0A7C4TGI0"/>
<evidence type="ECO:0000256" key="7">
    <source>
        <dbReference type="ARBA" id="ARBA00022927"/>
    </source>
</evidence>
<sequence length="203" mass="22927">MKDHKLMYGVYLRSGLLLGIILSILLFLFVPYAEVEPYKLKKEIVTMVEQISAEIEKYEEPPPVERPKVAVAASVNEVSEEEAVETIASTEFQEDIIRTQPTGPEIEIVPYYKVEVKPQPVYLPAPEYPELARKAGIEGKVTVHMLVDIDGSVIDVKVIQSSGNQILDEAAVSCARKSKFTPAKQRDKLVRVWVSRRIEFKLK</sequence>
<dbReference type="InterPro" id="IPR051045">
    <property type="entry name" value="TonB-dependent_transducer"/>
</dbReference>
<dbReference type="SUPFAM" id="SSF74653">
    <property type="entry name" value="TolA/TonB C-terminal domain"/>
    <property type="match status" value="1"/>
</dbReference>
<comment type="caution">
    <text evidence="12">The sequence shown here is derived from an EMBL/GenBank/DDBJ whole genome shotgun (WGS) entry which is preliminary data.</text>
</comment>
<protein>
    <submittedName>
        <fullName evidence="12">Energy transducer TonB</fullName>
    </submittedName>
</protein>
<comment type="similarity">
    <text evidence="2">Belongs to the TonB family.</text>
</comment>
<evidence type="ECO:0000256" key="3">
    <source>
        <dbReference type="ARBA" id="ARBA00022448"/>
    </source>
</evidence>
<organism evidence="12">
    <name type="scientific">candidate division WOR-3 bacterium</name>
    <dbReference type="NCBI Taxonomy" id="2052148"/>
    <lineage>
        <taxon>Bacteria</taxon>
        <taxon>Bacteria division WOR-3</taxon>
    </lineage>
</organism>
<dbReference type="GO" id="GO:0030288">
    <property type="term" value="C:outer membrane-bounded periplasmic space"/>
    <property type="evidence" value="ECO:0007669"/>
    <property type="project" value="InterPro"/>
</dbReference>
<name>A0A7C4TGI0_UNCW3</name>
<dbReference type="InterPro" id="IPR006260">
    <property type="entry name" value="TonB/TolA_C"/>
</dbReference>
<comment type="subcellular location">
    <subcellularLocation>
        <location evidence="1">Cell inner membrane</location>
        <topology evidence="1">Single-pass membrane protein</topology>
        <orientation evidence="1">Periplasmic side</orientation>
    </subcellularLocation>
</comment>
<keyword evidence="9 10" id="KW-0472">Membrane</keyword>
<evidence type="ECO:0000313" key="12">
    <source>
        <dbReference type="EMBL" id="HGV97263.1"/>
    </source>
</evidence>
<keyword evidence="8 10" id="KW-1133">Transmembrane helix</keyword>
<dbReference type="GO" id="GO:0031992">
    <property type="term" value="F:energy transducer activity"/>
    <property type="evidence" value="ECO:0007669"/>
    <property type="project" value="InterPro"/>
</dbReference>
<evidence type="ECO:0000256" key="8">
    <source>
        <dbReference type="ARBA" id="ARBA00022989"/>
    </source>
</evidence>
<dbReference type="InterPro" id="IPR037682">
    <property type="entry name" value="TonB_C"/>
</dbReference>
<dbReference type="PROSITE" id="PS52015">
    <property type="entry name" value="TONB_CTD"/>
    <property type="match status" value="1"/>
</dbReference>
<gene>
    <name evidence="12" type="ORF">ENV60_03075</name>
</gene>
<feature type="transmembrane region" description="Helical" evidence="10">
    <location>
        <begin position="12"/>
        <end position="33"/>
    </location>
</feature>
<keyword evidence="6 10" id="KW-0812">Transmembrane</keyword>
<dbReference type="GO" id="GO:0098797">
    <property type="term" value="C:plasma membrane protein complex"/>
    <property type="evidence" value="ECO:0007669"/>
    <property type="project" value="TreeGrafter"/>
</dbReference>
<dbReference type="NCBIfam" id="TIGR01352">
    <property type="entry name" value="tonB_Cterm"/>
    <property type="match status" value="1"/>
</dbReference>
<dbReference type="GO" id="GO:0015031">
    <property type="term" value="P:protein transport"/>
    <property type="evidence" value="ECO:0007669"/>
    <property type="project" value="UniProtKB-KW"/>
</dbReference>
<accession>A0A7C4TGI0</accession>
<evidence type="ECO:0000256" key="2">
    <source>
        <dbReference type="ARBA" id="ARBA00006555"/>
    </source>
</evidence>
<dbReference type="EMBL" id="DTGZ01000054">
    <property type="protein sequence ID" value="HGV97263.1"/>
    <property type="molecule type" value="Genomic_DNA"/>
</dbReference>